<protein>
    <submittedName>
        <fullName evidence="1">Uncharacterized protein</fullName>
    </submittedName>
</protein>
<dbReference type="EMBL" id="CCXY01000194">
    <property type="protein sequence ID" value="CEG12799.1"/>
    <property type="molecule type" value="Genomic_DNA"/>
</dbReference>
<sequence>MQLEKKDADLFYKLYKPLLVYANKKGKISKDINKTEDIDMRKVEGKYLVEIRDYICDHPEIIDSYVEENQEKFSDEELTIIKIWEDFVRKEFYIIEHMKEHTAFFDGSKDGKIYGVLGLYSPLENIVEYIPCIVKAVLLPFKEQIIYDGLIAPYSVRFGPTMRKDLMMDYNEIKAKFGIITSLPFSPKERKESDENLLKFYLKTQKNRELYYKEIQDLKSKNKGLLTIYYQETGKHNATEYSKKLREFIAGNTTVWFALIDDVVVASGKTQQDVEKNLDNTISGEKRNFAHIFKITGKK</sequence>
<evidence type="ECO:0000313" key="1">
    <source>
        <dbReference type="EMBL" id="CEG12799.1"/>
    </source>
</evidence>
<accession>A0A098EBD3</accession>
<dbReference type="AlphaFoldDB" id="A0A098EBD3"/>
<proteinExistence type="predicted"/>
<gene>
    <name evidence="1" type="ORF">MSIBF_A2730003</name>
</gene>
<name>A0A098EBD3_9ZZZZ</name>
<organism evidence="1">
    <name type="scientific">groundwater metagenome</name>
    <dbReference type="NCBI Taxonomy" id="717931"/>
    <lineage>
        <taxon>unclassified sequences</taxon>
        <taxon>metagenomes</taxon>
        <taxon>ecological metagenomes</taxon>
    </lineage>
</organism>
<reference evidence="1" key="1">
    <citation type="submission" date="2014-09" db="EMBL/GenBank/DDBJ databases">
        <authorList>
            <person name="Probst J Alexander"/>
        </authorList>
    </citation>
    <scope>NUCLEOTIDE SEQUENCE</scope>
</reference>